<feature type="transmembrane region" description="Helical" evidence="6">
    <location>
        <begin position="429"/>
        <end position="448"/>
    </location>
</feature>
<dbReference type="SUPFAM" id="SSF103473">
    <property type="entry name" value="MFS general substrate transporter"/>
    <property type="match status" value="1"/>
</dbReference>
<sequence>MNRKRIWGWWFFDWASQPYHTLLLTFVFSVYFAEVAKRHFLQIGDSVTLAGAQAQALWGYGLSISGIIIAVLSPILGAIADTSGRRMPWIWLFSVFYIIGATGLWFLTPNQPPLIMAVALFGIGLIGTEFATTFTNALLPGLAPREEIGRVSGSGFAFGYLGGVVALAIMLALFQETPSGKTLIGIEPLFGLDPEQREGTRFVGPFVAIWYAFFMIPFFLWVKEPRGPRRPVQLGLAMRDLWALIRSLRHRRSLTSWLISSMLSRDALNALYGFGGVYAGTVLGWPVFLAGVFGVISAISAAIISWLGGRADRFWGPKPVIVAATLVLIGVCSIIVGMSRDAFFGIPFSQEPLLGALTLPDLIFFACGALIGGAGGALQSASRTMMVLHTTEERATEGFGLYALSGKATAFLAPLMIALVTDMTGNQRIGISPLILIFLGGLFLLVWVKPEEEEAKQ</sequence>
<accession>A0A934SI93</accession>
<feature type="transmembrane region" description="Helical" evidence="6">
    <location>
        <begin position="254"/>
        <end position="275"/>
    </location>
</feature>
<dbReference type="InterPro" id="IPR024671">
    <property type="entry name" value="Atg22-like"/>
</dbReference>
<gene>
    <name evidence="7" type="ORF">JJJ17_18760</name>
</gene>
<evidence type="ECO:0000256" key="3">
    <source>
        <dbReference type="ARBA" id="ARBA00022692"/>
    </source>
</evidence>
<evidence type="ECO:0000256" key="6">
    <source>
        <dbReference type="SAM" id="Phobius"/>
    </source>
</evidence>
<dbReference type="PANTHER" id="PTHR23519:SF1">
    <property type="entry name" value="AUTOPHAGY-RELATED PROTEIN 22"/>
    <property type="match status" value="1"/>
</dbReference>
<feature type="transmembrane region" description="Helical" evidence="6">
    <location>
        <begin position="114"/>
        <end position="139"/>
    </location>
</feature>
<dbReference type="RefSeq" id="WP_200689220.1">
    <property type="nucleotide sequence ID" value="NZ_JAEPRQ010000011.1"/>
</dbReference>
<feature type="transmembrane region" description="Helical" evidence="6">
    <location>
        <begin position="359"/>
        <end position="378"/>
    </location>
</feature>
<comment type="caution">
    <text evidence="7">The sequence shown here is derived from an EMBL/GenBank/DDBJ whole genome shotgun (WGS) entry which is preliminary data.</text>
</comment>
<keyword evidence="3 6" id="KW-0812">Transmembrane</keyword>
<comment type="subcellular location">
    <subcellularLocation>
        <location evidence="1">Endomembrane system</location>
        <topology evidence="1">Multi-pass membrane protein</topology>
    </subcellularLocation>
</comment>
<feature type="transmembrane region" description="Helical" evidence="6">
    <location>
        <begin position="89"/>
        <end position="108"/>
    </location>
</feature>
<dbReference type="PANTHER" id="PTHR23519">
    <property type="entry name" value="AUTOPHAGY-RELATED PROTEIN 22"/>
    <property type="match status" value="1"/>
</dbReference>
<protein>
    <submittedName>
        <fullName evidence="7">MFS transporter</fullName>
    </submittedName>
</protein>
<dbReference type="AlphaFoldDB" id="A0A934SI93"/>
<dbReference type="GO" id="GO:0012505">
    <property type="term" value="C:endomembrane system"/>
    <property type="evidence" value="ECO:0007669"/>
    <property type="project" value="UniProtKB-SubCell"/>
</dbReference>
<evidence type="ECO:0000256" key="2">
    <source>
        <dbReference type="ARBA" id="ARBA00022448"/>
    </source>
</evidence>
<feature type="transmembrane region" description="Helical" evidence="6">
    <location>
        <begin position="202"/>
        <end position="222"/>
    </location>
</feature>
<evidence type="ECO:0000256" key="1">
    <source>
        <dbReference type="ARBA" id="ARBA00004127"/>
    </source>
</evidence>
<keyword evidence="4 6" id="KW-1133">Transmembrane helix</keyword>
<keyword evidence="2" id="KW-0813">Transport</keyword>
<dbReference type="Gene3D" id="1.20.1250.20">
    <property type="entry name" value="MFS general substrate transporter like domains"/>
    <property type="match status" value="1"/>
</dbReference>
<proteinExistence type="predicted"/>
<evidence type="ECO:0000313" key="8">
    <source>
        <dbReference type="Proteomes" id="UP000640485"/>
    </source>
</evidence>
<evidence type="ECO:0000256" key="4">
    <source>
        <dbReference type="ARBA" id="ARBA00022989"/>
    </source>
</evidence>
<reference evidence="7" key="1">
    <citation type="submission" date="2021-01" db="EMBL/GenBank/DDBJ databases">
        <title>Paracoccus amoyensis sp. nov., isolated from the surface seawater along the coast of Xiamen Island, China.</title>
        <authorList>
            <person name="Lyu L."/>
        </authorList>
    </citation>
    <scope>NUCLEOTIDE SEQUENCE</scope>
    <source>
        <strain evidence="7">MJ17</strain>
    </source>
</reference>
<dbReference type="InterPro" id="IPR036259">
    <property type="entry name" value="MFS_trans_sf"/>
</dbReference>
<dbReference type="Proteomes" id="UP000640485">
    <property type="component" value="Unassembled WGS sequence"/>
</dbReference>
<keyword evidence="8" id="KW-1185">Reference proteome</keyword>
<evidence type="ECO:0000256" key="5">
    <source>
        <dbReference type="ARBA" id="ARBA00023136"/>
    </source>
</evidence>
<feature type="transmembrane region" description="Helical" evidence="6">
    <location>
        <begin position="399"/>
        <end position="417"/>
    </location>
</feature>
<feature type="transmembrane region" description="Helical" evidence="6">
    <location>
        <begin position="151"/>
        <end position="174"/>
    </location>
</feature>
<keyword evidence="5 6" id="KW-0472">Membrane</keyword>
<organism evidence="7 8">
    <name type="scientific">Paracoccus caeni</name>
    <dbReference type="NCBI Taxonomy" id="657651"/>
    <lineage>
        <taxon>Bacteria</taxon>
        <taxon>Pseudomonadati</taxon>
        <taxon>Pseudomonadota</taxon>
        <taxon>Alphaproteobacteria</taxon>
        <taxon>Rhodobacterales</taxon>
        <taxon>Paracoccaceae</taxon>
        <taxon>Paracoccus</taxon>
    </lineage>
</organism>
<evidence type="ECO:0000313" key="7">
    <source>
        <dbReference type="EMBL" id="MBK4217974.1"/>
    </source>
</evidence>
<feature type="transmembrane region" description="Helical" evidence="6">
    <location>
        <begin position="320"/>
        <end position="339"/>
    </location>
</feature>
<name>A0A934SI93_9RHOB</name>
<dbReference type="InterPro" id="IPR050495">
    <property type="entry name" value="ATG22/LtaA_families"/>
</dbReference>
<feature type="transmembrane region" description="Helical" evidence="6">
    <location>
        <begin position="287"/>
        <end position="308"/>
    </location>
</feature>
<feature type="transmembrane region" description="Helical" evidence="6">
    <location>
        <begin position="56"/>
        <end position="77"/>
    </location>
</feature>
<dbReference type="EMBL" id="JAEPRQ010000011">
    <property type="protein sequence ID" value="MBK4217974.1"/>
    <property type="molecule type" value="Genomic_DNA"/>
</dbReference>
<dbReference type="Pfam" id="PF11700">
    <property type="entry name" value="ATG22"/>
    <property type="match status" value="1"/>
</dbReference>